<dbReference type="EMBL" id="KZ819909">
    <property type="protein sequence ID" value="PWN50665.1"/>
    <property type="molecule type" value="Genomic_DNA"/>
</dbReference>
<evidence type="ECO:0000313" key="2">
    <source>
        <dbReference type="Proteomes" id="UP000245626"/>
    </source>
</evidence>
<evidence type="ECO:0000313" key="1">
    <source>
        <dbReference type="EMBL" id="PWN50665.1"/>
    </source>
</evidence>
<protein>
    <submittedName>
        <fullName evidence="1">Uncharacterized protein</fullName>
    </submittedName>
</protein>
<proteinExistence type="predicted"/>
<keyword evidence="2" id="KW-1185">Reference proteome</keyword>
<gene>
    <name evidence="1" type="ORF">IE53DRAFT_362185</name>
</gene>
<name>A0ACD0NXV3_9BASI</name>
<organism evidence="1 2">
    <name type="scientific">Violaceomyces palustris</name>
    <dbReference type="NCBI Taxonomy" id="1673888"/>
    <lineage>
        <taxon>Eukaryota</taxon>
        <taxon>Fungi</taxon>
        <taxon>Dikarya</taxon>
        <taxon>Basidiomycota</taxon>
        <taxon>Ustilaginomycotina</taxon>
        <taxon>Ustilaginomycetes</taxon>
        <taxon>Violaceomycetales</taxon>
        <taxon>Violaceomycetaceae</taxon>
        <taxon>Violaceomyces</taxon>
    </lineage>
</organism>
<accession>A0ACD0NXV3</accession>
<dbReference type="Proteomes" id="UP000245626">
    <property type="component" value="Unassembled WGS sequence"/>
</dbReference>
<reference evidence="1 2" key="1">
    <citation type="journal article" date="2018" name="Mol. Biol. Evol.">
        <title>Broad Genomic Sampling Reveals a Smut Pathogenic Ancestry of the Fungal Clade Ustilaginomycotina.</title>
        <authorList>
            <person name="Kijpornyongpan T."/>
            <person name="Mondo S.J."/>
            <person name="Barry K."/>
            <person name="Sandor L."/>
            <person name="Lee J."/>
            <person name="Lipzen A."/>
            <person name="Pangilinan J."/>
            <person name="LaButti K."/>
            <person name="Hainaut M."/>
            <person name="Henrissat B."/>
            <person name="Grigoriev I.V."/>
            <person name="Spatafora J.W."/>
            <person name="Aime M.C."/>
        </authorList>
    </citation>
    <scope>NUCLEOTIDE SEQUENCE [LARGE SCALE GENOMIC DNA]</scope>
    <source>
        <strain evidence="1 2">SA 807</strain>
    </source>
</reference>
<sequence length="115" mass="13000">MTKFESCALLFLLTLSTSFFLCCRPLPGSSKSLVVQKFEDQILQLLIREKAPKLPVLANGGRAYWSDFSQAATMNNAEKEAMLERMMKERMDFINMGYYPPNKSSSLSKDKGGNF</sequence>